<evidence type="ECO:0000313" key="3">
    <source>
        <dbReference type="Proteomes" id="UP000594454"/>
    </source>
</evidence>
<dbReference type="AlphaFoldDB" id="A0A7R8UPA3"/>
<dbReference type="PANTHER" id="PTHR10699:SF11">
    <property type="entry name" value="IGLOO, ISOFORM A"/>
    <property type="match status" value="1"/>
</dbReference>
<protein>
    <recommendedName>
        <fullName evidence="4">Abnormal spindle-like microcephaly-associated protein</fullName>
    </recommendedName>
</protein>
<dbReference type="Pfam" id="PF00612">
    <property type="entry name" value="IQ"/>
    <property type="match status" value="3"/>
</dbReference>
<proteinExistence type="predicted"/>
<evidence type="ECO:0000313" key="2">
    <source>
        <dbReference type="EMBL" id="CAD7084175.1"/>
    </source>
</evidence>
<organism evidence="2 3">
    <name type="scientific">Hermetia illucens</name>
    <name type="common">Black soldier fly</name>
    <dbReference type="NCBI Taxonomy" id="343691"/>
    <lineage>
        <taxon>Eukaryota</taxon>
        <taxon>Metazoa</taxon>
        <taxon>Ecdysozoa</taxon>
        <taxon>Arthropoda</taxon>
        <taxon>Hexapoda</taxon>
        <taxon>Insecta</taxon>
        <taxon>Pterygota</taxon>
        <taxon>Neoptera</taxon>
        <taxon>Endopterygota</taxon>
        <taxon>Diptera</taxon>
        <taxon>Brachycera</taxon>
        <taxon>Stratiomyomorpha</taxon>
        <taxon>Stratiomyidae</taxon>
        <taxon>Hermetiinae</taxon>
        <taxon>Hermetia</taxon>
    </lineage>
</organism>
<feature type="compositionally biased region" description="Basic residues" evidence="1">
    <location>
        <begin position="29"/>
        <end position="46"/>
    </location>
</feature>
<dbReference type="OrthoDB" id="252964at2759"/>
<dbReference type="PROSITE" id="PS50096">
    <property type="entry name" value="IQ"/>
    <property type="match status" value="3"/>
</dbReference>
<dbReference type="Gene3D" id="1.20.5.190">
    <property type="match status" value="2"/>
</dbReference>
<gene>
    <name evidence="2" type="ORF">HERILL_LOCUS7086</name>
</gene>
<dbReference type="SUPFAM" id="SSF52540">
    <property type="entry name" value="P-loop containing nucleoside triphosphate hydrolases"/>
    <property type="match status" value="1"/>
</dbReference>
<dbReference type="CDD" id="cd23767">
    <property type="entry name" value="IQCD"/>
    <property type="match status" value="1"/>
</dbReference>
<dbReference type="FunCoup" id="A0A7R8UPA3">
    <property type="interactions" value="4"/>
</dbReference>
<dbReference type="EMBL" id="LR899011">
    <property type="protein sequence ID" value="CAD7084175.1"/>
    <property type="molecule type" value="Genomic_DNA"/>
</dbReference>
<keyword evidence="3" id="KW-1185">Reference proteome</keyword>
<name>A0A7R8UPA3_HERIL</name>
<evidence type="ECO:0000256" key="1">
    <source>
        <dbReference type="SAM" id="MobiDB-lite"/>
    </source>
</evidence>
<dbReference type="GO" id="GO:0005516">
    <property type="term" value="F:calmodulin binding"/>
    <property type="evidence" value="ECO:0007669"/>
    <property type="project" value="TreeGrafter"/>
</dbReference>
<dbReference type="InterPro" id="IPR000048">
    <property type="entry name" value="IQ_motif_EF-hand-BS"/>
</dbReference>
<dbReference type="PANTHER" id="PTHR10699">
    <property type="entry name" value="NEUROMODULIN"/>
    <property type="match status" value="1"/>
</dbReference>
<feature type="region of interest" description="Disordered" evidence="1">
    <location>
        <begin position="29"/>
        <end position="74"/>
    </location>
</feature>
<sequence>MHIHPSSPDSAFSEDCAATIIQAGFRGYRVRKQLRQKPNRRRHHRRQMENRNGPEPRTDRNTNSEGASVEDRSATKIQAGVRGFLVRKRQKIAADAATKIQASFRGFKVRKEMEKMKQKK</sequence>
<feature type="compositionally biased region" description="Basic and acidic residues" evidence="1">
    <location>
        <begin position="47"/>
        <end position="62"/>
    </location>
</feature>
<evidence type="ECO:0008006" key="4">
    <source>
        <dbReference type="Google" id="ProtNLM"/>
    </source>
</evidence>
<reference evidence="2 3" key="1">
    <citation type="submission" date="2020-11" db="EMBL/GenBank/DDBJ databases">
        <authorList>
            <person name="Wallbank WR R."/>
            <person name="Pardo Diaz C."/>
            <person name="Kozak K."/>
            <person name="Martin S."/>
            <person name="Jiggins C."/>
            <person name="Moest M."/>
            <person name="Warren A I."/>
            <person name="Generalovic N T."/>
            <person name="Byers J.R.P. K."/>
            <person name="Montejo-Kovacevich G."/>
            <person name="Yen C E."/>
        </authorList>
    </citation>
    <scope>NUCLEOTIDE SEQUENCE [LARGE SCALE GENOMIC DNA]</scope>
</reference>
<accession>A0A7R8UPA3</accession>
<dbReference type="InterPro" id="IPR027417">
    <property type="entry name" value="P-loop_NTPase"/>
</dbReference>
<dbReference type="FunFam" id="1.20.5.190:FF:000055">
    <property type="entry name" value="Putative microtubule-associated protein futsch"/>
    <property type="match status" value="1"/>
</dbReference>
<dbReference type="InParanoid" id="A0A7R8UPA3"/>
<dbReference type="OMA" id="EDRCATK"/>
<dbReference type="Proteomes" id="UP000594454">
    <property type="component" value="Chromosome 3"/>
</dbReference>
<dbReference type="SMART" id="SM00015">
    <property type="entry name" value="IQ"/>
    <property type="match status" value="3"/>
</dbReference>